<evidence type="ECO:0000259" key="1">
    <source>
        <dbReference type="Pfam" id="PF00078"/>
    </source>
</evidence>
<sequence>MGCDGMHPWVLRELADVAKPLSIIFKKSQRTGKVPDDWRNANVSPIFKKGKKEDLENYWPVSLTSIPGKVMEQVILEVITKHIEEKKVIWSSQHGFTKKKSCLTNLIAFHDDMAGWVDKGRAVDVIYLDFRKAFDTVSHDILIVLFNLFINDLDKGVEGTLSKFADDTKLGGMADTPEGCAAIQQDLDRLEN</sequence>
<organism evidence="2 3">
    <name type="scientific">Zosterops borbonicus</name>
    <dbReference type="NCBI Taxonomy" id="364589"/>
    <lineage>
        <taxon>Eukaryota</taxon>
        <taxon>Metazoa</taxon>
        <taxon>Chordata</taxon>
        <taxon>Craniata</taxon>
        <taxon>Vertebrata</taxon>
        <taxon>Euteleostomi</taxon>
        <taxon>Archelosauria</taxon>
        <taxon>Archosauria</taxon>
        <taxon>Dinosauria</taxon>
        <taxon>Saurischia</taxon>
        <taxon>Theropoda</taxon>
        <taxon>Coelurosauria</taxon>
        <taxon>Aves</taxon>
        <taxon>Neognathae</taxon>
        <taxon>Neoaves</taxon>
        <taxon>Telluraves</taxon>
        <taxon>Australaves</taxon>
        <taxon>Passeriformes</taxon>
        <taxon>Sylvioidea</taxon>
        <taxon>Zosteropidae</taxon>
        <taxon>Zosterops</taxon>
    </lineage>
</organism>
<proteinExistence type="predicted"/>
<gene>
    <name evidence="2" type="ORF">HGM15179_020346</name>
</gene>
<dbReference type="CDD" id="cd01650">
    <property type="entry name" value="RT_nLTR_like"/>
    <property type="match status" value="1"/>
</dbReference>
<dbReference type="OrthoDB" id="416454at2759"/>
<evidence type="ECO:0000313" key="2">
    <source>
        <dbReference type="EMBL" id="TRZ06761.1"/>
    </source>
</evidence>
<dbReference type="InterPro" id="IPR000477">
    <property type="entry name" value="RT_dom"/>
</dbReference>
<comment type="caution">
    <text evidence="2">The sequence shown here is derived from an EMBL/GenBank/DDBJ whole genome shotgun (WGS) entry which is preliminary data.</text>
</comment>
<dbReference type="Pfam" id="PF00078">
    <property type="entry name" value="RVT_1"/>
    <property type="match status" value="1"/>
</dbReference>
<dbReference type="PANTHER" id="PTHR33332">
    <property type="entry name" value="REVERSE TRANSCRIPTASE DOMAIN-CONTAINING PROTEIN"/>
    <property type="match status" value="1"/>
</dbReference>
<accession>A0A8K1D8X7</accession>
<reference evidence="2" key="1">
    <citation type="submission" date="2019-04" db="EMBL/GenBank/DDBJ databases">
        <title>Genome assembly of Zosterops borbonicus 15179.</title>
        <authorList>
            <person name="Leroy T."/>
            <person name="Anselmetti Y."/>
            <person name="Tilak M.-K."/>
            <person name="Nabholz B."/>
        </authorList>
    </citation>
    <scope>NUCLEOTIDE SEQUENCE</scope>
    <source>
        <strain evidence="2">HGM_15179</strain>
        <tissue evidence="2">Muscle</tissue>
    </source>
</reference>
<keyword evidence="3" id="KW-1185">Reference proteome</keyword>
<feature type="domain" description="Reverse transcriptase" evidence="1">
    <location>
        <begin position="51"/>
        <end position="143"/>
    </location>
</feature>
<name>A0A8K1D8X7_9PASS</name>
<dbReference type="EMBL" id="SWJQ01002205">
    <property type="protein sequence ID" value="TRZ06761.1"/>
    <property type="molecule type" value="Genomic_DNA"/>
</dbReference>
<protein>
    <recommendedName>
        <fullName evidence="1">Reverse transcriptase domain-containing protein</fullName>
    </recommendedName>
</protein>
<dbReference type="Proteomes" id="UP000796761">
    <property type="component" value="Unassembled WGS sequence"/>
</dbReference>
<evidence type="ECO:0000313" key="3">
    <source>
        <dbReference type="Proteomes" id="UP000796761"/>
    </source>
</evidence>
<dbReference type="AlphaFoldDB" id="A0A8K1D8X7"/>